<feature type="compositionally biased region" description="Low complexity" evidence="8">
    <location>
        <begin position="561"/>
        <end position="571"/>
    </location>
</feature>
<dbReference type="PROSITE" id="PS00411">
    <property type="entry name" value="KINESIN_MOTOR_1"/>
    <property type="match status" value="1"/>
</dbReference>
<feature type="binding site" evidence="6">
    <location>
        <begin position="104"/>
        <end position="111"/>
    </location>
    <ligand>
        <name>ATP</name>
        <dbReference type="ChEBI" id="CHEBI:30616"/>
    </ligand>
</feature>
<feature type="compositionally biased region" description="Polar residues" evidence="8">
    <location>
        <begin position="520"/>
        <end position="548"/>
    </location>
</feature>
<dbReference type="STRING" id="101127.A0A1X2GTQ7"/>
<keyword evidence="11" id="KW-1185">Reference proteome</keyword>
<feature type="region of interest" description="Disordered" evidence="8">
    <location>
        <begin position="834"/>
        <end position="863"/>
    </location>
</feature>
<dbReference type="GO" id="GO:0051231">
    <property type="term" value="P:spindle elongation"/>
    <property type="evidence" value="ECO:0007669"/>
    <property type="project" value="TreeGrafter"/>
</dbReference>
<dbReference type="GO" id="GO:0008017">
    <property type="term" value="F:microtubule binding"/>
    <property type="evidence" value="ECO:0007669"/>
    <property type="project" value="InterPro"/>
</dbReference>
<dbReference type="Pfam" id="PF00225">
    <property type="entry name" value="Kinesin"/>
    <property type="match status" value="2"/>
</dbReference>
<feature type="coiled-coil region" evidence="7">
    <location>
        <begin position="594"/>
        <end position="621"/>
    </location>
</feature>
<dbReference type="PRINTS" id="PR00380">
    <property type="entry name" value="KINESINHEAVY"/>
</dbReference>
<feature type="domain" description="Kinesin motor" evidence="9">
    <location>
        <begin position="20"/>
        <end position="484"/>
    </location>
</feature>
<keyword evidence="2" id="KW-0963">Cytoplasm</keyword>
<dbReference type="PANTHER" id="PTHR47969">
    <property type="entry name" value="CHROMOSOME-ASSOCIATED KINESIN KIF4A-RELATED"/>
    <property type="match status" value="1"/>
</dbReference>
<feature type="compositionally biased region" description="Polar residues" evidence="8">
    <location>
        <begin position="1643"/>
        <end position="1653"/>
    </location>
</feature>
<feature type="coiled-coil region" evidence="7">
    <location>
        <begin position="1162"/>
        <end position="1320"/>
    </location>
</feature>
<sequence length="1904" mass="212595">MTSSSSLPSPTSSKDQQTTTVQVAIRVRPLTEQDRLQPRFSNSTDSDVIKTFGNTATIVPHQKSYSFDHVFDTESTQEQVFNGVASKLVDRFLDGYNVTILAYGQTSSGKTYTMGTALDMDQNVHPEEQGIIPRAVSSLFERLQPSSTPSPTSRHSTLPSATSTFPPQSGARLPRRAYSSSRLRPVSMINTAPDTTQPPRRGSAPLDVLTQNTTRHTIHVSFVEIYNEELIDLLNPAPAHERPPATIREDTKGQIRWTGVKELPVENTEDVLRYLQMGTDNRATGSTDMNAKSSRSHAIFSVTLKQEKWVPFAASSKSTGRNSKRDLTLPVSSKSSMINRRGSSLNVRAMVGQMERQDSQSPTDDDDQDGEWMVSHSKFHFVDLAGSERLKRTAAEGDRRKEGININAGLLALGNVISALAMDTTNMASSKKHIPYRDSKLTRLLQDSLGGNATTLMIACVSPAEINLTETANTIKYAHRARNIKNKAERNETEEWMTNDSPDYLRSLITKLKTELRGLKSQQTRTHQSTSPTQRQRSVNSAASSPETPTLCYPISPSPSSPGKVSTSTSSAGADDLGAKHVTEDVDVQMHHVVSDYRRQIEELQNELIVTRERNQWVESQLGSQLKKPWPACTSVDDLDPVHKQNDSRVSNGSQDSALGSMDFQQLVEPVIEEYEKSISGLESQLALARAALTHSDDALLEQERKMTEFTTLRQSEQDALHALKDRLAKMLEREQSTERYVMELETKLATSSEKASEDHDVLTSLKNKIMQFQEHNTTTEQYIESLETKLAKAEEDHDRWNVLVEAAEKRIALQEEHISMLNQKLELADHAVSSANNDAQEDDSEQDQESLMQQIEASESQHRELQQTLASIKRYSVMSLSAMVSDLQVGVPSAKASTSSLTSVTDINNDADLSSQDLREQLVQKETLIHALQSKLDDMGDLHQQLADLRHQHASAIASLEKETDALKEQHTVAQEEWQQQHEQALAKTQSLQTELEASQADHQDIFDKHTSLQKQLWDHEQGTRITLRRRLEEAEQLKTELAALQQVELKQDLIISVFEQKLADLEATVTQLQQQLHAKEDLVATLEKDNHAKTSQLDDLQQQVGRLLRDLAGLGVQRKQLDMIIAWMDKSLHQHDLSATASLATLGDLKQMHTLRDADYEEKARLVVQLEAQVAELTSTVETSDVSTRRLTKELTSVKVALQDELERAQGKDIDLQRVAAMESRVIELDKVVDVEKKKRDELTASLAAKEEALTKANASLERQQTKVSQLEKQLTEAMASMEKERELVSANDTSGLIAELEEKLQVLQRARQLDQDEFDVRFDRAMDDLEDSRRAYKEQSHMIMTLEDSVQTLQSRLDEAVASHTMKATQLQQMQEQLRRRPSLSSTGTPAASASNSSNATASTSASFNLRRARADSSTSNASSATHRFLADVEEEEEEDSTEREAALQRSPSTVSPASSKHQSYDVTSLLRQLDDQERLIKEKDDALFKLEQSQANRHLPSAARERMLAATSITDQDGNQVDVNTLPREALVDLLGQANKDKTQLLLQLDDLEAQMVAQRDRHASDSKRLEMDMMKLTAANDRLEKEMEQVIPRPAPMPSVSSSHSMHSSHHPMPTASVSTGSIISATSPPQTPRAMSPTHSASSSLKMSRNMSITALSKLQKSNSLNGVRHHSLNQQVGGQEDDTPSRPPSVLRTSMDRPPSSLASYRAIPPPSAPPCNPLPPIPTTPLPSPPSPPSSHLQRNNSTHTHMSDATHVSSIATSQQSNLTTADQYDKLLRSLQRKAQAAETDVRAHQEVISKLEMQLSRSEVSVRDAKKQVEVLTREKQAYTLEIQNLRSQVTQIMSQQKVTTDEAGDKRKQLEVALEQERKYKEKAEKARMILENRMEELMNKKNKFMCF</sequence>
<feature type="compositionally biased region" description="Acidic residues" evidence="8">
    <location>
        <begin position="1435"/>
        <end position="1445"/>
    </location>
</feature>
<dbReference type="InterPro" id="IPR027417">
    <property type="entry name" value="P-loop_NTPase"/>
</dbReference>
<keyword evidence="6" id="KW-0505">Motor protein</keyword>
<feature type="region of interest" description="Disordered" evidence="8">
    <location>
        <begin position="1368"/>
        <end position="1470"/>
    </location>
</feature>
<evidence type="ECO:0000313" key="11">
    <source>
        <dbReference type="Proteomes" id="UP000242146"/>
    </source>
</evidence>
<feature type="compositionally biased region" description="Pro residues" evidence="8">
    <location>
        <begin position="1715"/>
        <end position="1741"/>
    </location>
</feature>
<dbReference type="Proteomes" id="UP000242146">
    <property type="component" value="Unassembled WGS sequence"/>
</dbReference>
<feature type="region of interest" description="Disordered" evidence="8">
    <location>
        <begin position="518"/>
        <end position="575"/>
    </location>
</feature>
<reference evidence="10 11" key="1">
    <citation type="submission" date="2016-07" db="EMBL/GenBank/DDBJ databases">
        <title>Pervasive Adenine N6-methylation of Active Genes in Fungi.</title>
        <authorList>
            <consortium name="DOE Joint Genome Institute"/>
            <person name="Mondo S.J."/>
            <person name="Dannebaum R.O."/>
            <person name="Kuo R.C."/>
            <person name="Labutti K."/>
            <person name="Haridas S."/>
            <person name="Kuo A."/>
            <person name="Salamov A."/>
            <person name="Ahrendt S.R."/>
            <person name="Lipzen A."/>
            <person name="Sullivan W."/>
            <person name="Andreopoulos W.B."/>
            <person name="Clum A."/>
            <person name="Lindquist E."/>
            <person name="Daum C."/>
            <person name="Ramamoorthy G.K."/>
            <person name="Gryganskyi A."/>
            <person name="Culley D."/>
            <person name="Magnuson J.K."/>
            <person name="James T.Y."/>
            <person name="O'Malley M.A."/>
            <person name="Stajich J.E."/>
            <person name="Spatafora J.W."/>
            <person name="Visel A."/>
            <person name="Grigoriev I.V."/>
        </authorList>
    </citation>
    <scope>NUCLEOTIDE SEQUENCE [LARGE SCALE GENOMIC DNA]</scope>
    <source>
        <strain evidence="10 11">NRRL 3301</strain>
    </source>
</reference>
<feature type="compositionally biased region" description="Low complexity" evidence="8">
    <location>
        <begin position="1419"/>
        <end position="1431"/>
    </location>
</feature>
<dbReference type="GO" id="GO:0005737">
    <property type="term" value="C:cytoplasm"/>
    <property type="evidence" value="ECO:0007669"/>
    <property type="project" value="UniProtKB-SubCell"/>
</dbReference>
<keyword evidence="5 7" id="KW-0175">Coiled coil</keyword>
<feature type="compositionally biased region" description="Low complexity" evidence="8">
    <location>
        <begin position="1"/>
        <end position="13"/>
    </location>
</feature>
<comment type="subcellular location">
    <subcellularLocation>
        <location evidence="1">Cytoplasm</location>
    </subcellularLocation>
</comment>
<accession>A0A1X2GTQ7</accession>
<feature type="compositionally biased region" description="Acidic residues" evidence="8">
    <location>
        <begin position="840"/>
        <end position="849"/>
    </location>
</feature>
<evidence type="ECO:0000256" key="7">
    <source>
        <dbReference type="SAM" id="Coils"/>
    </source>
</evidence>
<feature type="compositionally biased region" description="Low complexity" evidence="8">
    <location>
        <begin position="145"/>
        <end position="160"/>
    </location>
</feature>
<dbReference type="InterPro" id="IPR001752">
    <property type="entry name" value="Kinesin_motor_dom"/>
</dbReference>
<dbReference type="SUPFAM" id="SSF52540">
    <property type="entry name" value="P-loop containing nucleoside triphosphate hydrolases"/>
    <property type="match status" value="1"/>
</dbReference>
<dbReference type="GO" id="GO:0005524">
    <property type="term" value="F:ATP binding"/>
    <property type="evidence" value="ECO:0007669"/>
    <property type="project" value="UniProtKB-UniRule"/>
</dbReference>
<feature type="compositionally biased region" description="Polar residues" evidence="8">
    <location>
        <begin position="1621"/>
        <end position="1634"/>
    </location>
</feature>
<keyword evidence="3 6" id="KW-0547">Nucleotide-binding</keyword>
<feature type="region of interest" description="Disordered" evidence="8">
    <location>
        <begin position="1680"/>
        <end position="1770"/>
    </location>
</feature>
<evidence type="ECO:0000256" key="3">
    <source>
        <dbReference type="ARBA" id="ARBA00022741"/>
    </source>
</evidence>
<dbReference type="PROSITE" id="PS50067">
    <property type="entry name" value="KINESIN_MOTOR_2"/>
    <property type="match status" value="1"/>
</dbReference>
<feature type="coiled-coil region" evidence="7">
    <location>
        <begin position="1775"/>
        <end position="1897"/>
    </location>
</feature>
<comment type="similarity">
    <text evidence="6">Belongs to the TRAFAC class myosin-kinesin ATPase superfamily. Kinesin family.</text>
</comment>
<feature type="compositionally biased region" description="Low complexity" evidence="8">
    <location>
        <begin position="1386"/>
        <end position="1410"/>
    </location>
</feature>
<dbReference type="InterPro" id="IPR027640">
    <property type="entry name" value="Kinesin-like_fam"/>
</dbReference>
<feature type="coiled-coil region" evidence="7">
    <location>
        <begin position="672"/>
        <end position="734"/>
    </location>
</feature>
<feature type="coiled-coil region" evidence="7">
    <location>
        <begin position="916"/>
        <end position="1105"/>
    </location>
</feature>
<feature type="compositionally biased region" description="Low complexity" evidence="8">
    <location>
        <begin position="1603"/>
        <end position="1619"/>
    </location>
</feature>
<dbReference type="SMART" id="SM00129">
    <property type="entry name" value="KISc"/>
    <property type="match status" value="1"/>
</dbReference>
<evidence type="ECO:0000256" key="2">
    <source>
        <dbReference type="ARBA" id="ARBA00022490"/>
    </source>
</evidence>
<feature type="coiled-coil region" evidence="7">
    <location>
        <begin position="1539"/>
        <end position="1591"/>
    </location>
</feature>
<feature type="compositionally biased region" description="Polar residues" evidence="8">
    <location>
        <begin position="1453"/>
        <end position="1470"/>
    </location>
</feature>
<organism evidence="10 11">
    <name type="scientific">Hesseltinella vesiculosa</name>
    <dbReference type="NCBI Taxonomy" id="101127"/>
    <lineage>
        <taxon>Eukaryota</taxon>
        <taxon>Fungi</taxon>
        <taxon>Fungi incertae sedis</taxon>
        <taxon>Mucoromycota</taxon>
        <taxon>Mucoromycotina</taxon>
        <taxon>Mucoromycetes</taxon>
        <taxon>Mucorales</taxon>
        <taxon>Cunninghamellaceae</taxon>
        <taxon>Hesseltinella</taxon>
    </lineage>
</organism>
<dbReference type="GO" id="GO:0007052">
    <property type="term" value="P:mitotic spindle organization"/>
    <property type="evidence" value="ECO:0007669"/>
    <property type="project" value="TreeGrafter"/>
</dbReference>
<keyword evidence="4 6" id="KW-0067">ATP-binding</keyword>
<dbReference type="GO" id="GO:0005875">
    <property type="term" value="C:microtubule associated complex"/>
    <property type="evidence" value="ECO:0007669"/>
    <property type="project" value="TreeGrafter"/>
</dbReference>
<evidence type="ECO:0000256" key="6">
    <source>
        <dbReference type="PROSITE-ProRule" id="PRU00283"/>
    </source>
</evidence>
<proteinExistence type="inferred from homology"/>
<evidence type="ECO:0000256" key="8">
    <source>
        <dbReference type="SAM" id="MobiDB-lite"/>
    </source>
</evidence>
<evidence type="ECO:0000313" key="10">
    <source>
        <dbReference type="EMBL" id="ORX61407.1"/>
    </source>
</evidence>
<dbReference type="GO" id="GO:0007018">
    <property type="term" value="P:microtubule-based movement"/>
    <property type="evidence" value="ECO:0007669"/>
    <property type="project" value="InterPro"/>
</dbReference>
<evidence type="ECO:0000256" key="5">
    <source>
        <dbReference type="ARBA" id="ARBA00023054"/>
    </source>
</evidence>
<gene>
    <name evidence="10" type="ORF">DM01DRAFT_1332009</name>
</gene>
<feature type="region of interest" description="Disordered" evidence="8">
    <location>
        <begin position="1598"/>
        <end position="1653"/>
    </location>
</feature>
<evidence type="ECO:0000256" key="1">
    <source>
        <dbReference type="ARBA" id="ARBA00004496"/>
    </source>
</evidence>
<dbReference type="GO" id="GO:0003777">
    <property type="term" value="F:microtubule motor activity"/>
    <property type="evidence" value="ECO:0007669"/>
    <property type="project" value="InterPro"/>
</dbReference>
<feature type="region of interest" description="Disordered" evidence="8">
    <location>
        <begin position="143"/>
        <end position="181"/>
    </location>
</feature>
<feature type="compositionally biased region" description="Polar residues" evidence="8">
    <location>
        <begin position="1759"/>
        <end position="1770"/>
    </location>
</feature>
<evidence type="ECO:0000256" key="4">
    <source>
        <dbReference type="ARBA" id="ARBA00022840"/>
    </source>
</evidence>
<dbReference type="EMBL" id="MCGT01000003">
    <property type="protein sequence ID" value="ORX61407.1"/>
    <property type="molecule type" value="Genomic_DNA"/>
</dbReference>
<dbReference type="PANTHER" id="PTHR47969:SF15">
    <property type="entry name" value="CHROMOSOME-ASSOCIATED KINESIN KIF4A-RELATED"/>
    <property type="match status" value="1"/>
</dbReference>
<evidence type="ECO:0000259" key="9">
    <source>
        <dbReference type="PROSITE" id="PS50067"/>
    </source>
</evidence>
<dbReference type="InterPro" id="IPR019821">
    <property type="entry name" value="Kinesin_motor_CS"/>
</dbReference>
<dbReference type="InterPro" id="IPR036961">
    <property type="entry name" value="Kinesin_motor_dom_sf"/>
</dbReference>
<dbReference type="OrthoDB" id="3176171at2759"/>
<name>A0A1X2GTQ7_9FUNG</name>
<comment type="caution">
    <text evidence="10">The sequence shown here is derived from an EMBL/GenBank/DDBJ whole genome shotgun (WGS) entry which is preliminary data.</text>
</comment>
<dbReference type="Gene3D" id="3.40.850.10">
    <property type="entry name" value="Kinesin motor domain"/>
    <property type="match status" value="1"/>
</dbReference>
<protein>
    <submittedName>
        <fullName evidence="10">Kinesin-domain-containing protein</fullName>
    </submittedName>
</protein>
<feature type="compositionally biased region" description="Polar residues" evidence="8">
    <location>
        <begin position="1744"/>
        <end position="1753"/>
    </location>
</feature>
<feature type="region of interest" description="Disordered" evidence="8">
    <location>
        <begin position="1"/>
        <end position="20"/>
    </location>
</feature>